<evidence type="ECO:0000313" key="3">
    <source>
        <dbReference type="Proteomes" id="UP000663840"/>
    </source>
</evidence>
<name>A0A8H3CP50_9AGAM</name>
<dbReference type="InterPro" id="IPR011009">
    <property type="entry name" value="Kinase-like_dom_sf"/>
</dbReference>
<dbReference type="PANTHER" id="PTHR44167">
    <property type="entry name" value="OVARIAN-SPECIFIC SERINE/THREONINE-PROTEIN KINASE LOK-RELATED"/>
    <property type="match status" value="1"/>
</dbReference>
<organism evidence="2 3">
    <name type="scientific">Rhizoctonia solani</name>
    <dbReference type="NCBI Taxonomy" id="456999"/>
    <lineage>
        <taxon>Eukaryota</taxon>
        <taxon>Fungi</taxon>
        <taxon>Dikarya</taxon>
        <taxon>Basidiomycota</taxon>
        <taxon>Agaricomycotina</taxon>
        <taxon>Agaricomycetes</taxon>
        <taxon>Cantharellales</taxon>
        <taxon>Ceratobasidiaceae</taxon>
        <taxon>Rhizoctonia</taxon>
    </lineage>
</organism>
<dbReference type="GO" id="GO:0005524">
    <property type="term" value="F:ATP binding"/>
    <property type="evidence" value="ECO:0007669"/>
    <property type="project" value="InterPro"/>
</dbReference>
<dbReference type="Gene3D" id="1.10.510.10">
    <property type="entry name" value="Transferase(Phosphotransferase) domain 1"/>
    <property type="match status" value="1"/>
</dbReference>
<proteinExistence type="predicted"/>
<dbReference type="GO" id="GO:0004674">
    <property type="term" value="F:protein serine/threonine kinase activity"/>
    <property type="evidence" value="ECO:0007669"/>
    <property type="project" value="TreeGrafter"/>
</dbReference>
<dbReference type="EMBL" id="CAJMWR010004205">
    <property type="protein sequence ID" value="CAE6489028.1"/>
    <property type="molecule type" value="Genomic_DNA"/>
</dbReference>
<dbReference type="InterPro" id="IPR000719">
    <property type="entry name" value="Prot_kinase_dom"/>
</dbReference>
<dbReference type="Pfam" id="PF00069">
    <property type="entry name" value="Pkinase"/>
    <property type="match status" value="1"/>
</dbReference>
<reference evidence="2" key="1">
    <citation type="submission" date="2021-01" db="EMBL/GenBank/DDBJ databases">
        <authorList>
            <person name="Kaushik A."/>
        </authorList>
    </citation>
    <scope>NUCLEOTIDE SEQUENCE</scope>
    <source>
        <strain evidence="2">AG1-1A</strain>
    </source>
</reference>
<gene>
    <name evidence="2" type="ORF">RDB_LOCUS145444</name>
</gene>
<sequence length="417" mass="48760">MGARSPGYLPSTVFQVLYGPYPRSLLDLWFARIRREKLYLAMNSTNYISYMHTDVTASSPEELSEIEKRWVTFQPYLLSKGYQLRPRYRPGWKPSWEGTNLDPISCEDSGNAVPVRTLDATRLSDQLQVIIKMVIPSDDDREGEEELDIVQHLSSNPYSTDPRNHTVECLDSFAVPGLDRAVFYVMPLLREYNDPPFHNLYEIRNFLVQIFEGLRFLHVNDIAHCDIASANIMMNGQTLYDEPFHPFYQDFSLDRKRQIRARYLRSQRPVRYYFIDFGYAKWFRDPAQPRVVHGYRARERTPEQLRGNAYDPFKSDIYQLGAVIRRDLIPEYPALRFLLPLAREMTDYNPAKRPKLEQAYKALVTQFDDCPGWAVRWPIVTRGASLRERYVAFVAGATAELFFLLEQFVALFFPRVA</sequence>
<dbReference type="PANTHER" id="PTHR44167:SF30">
    <property type="entry name" value="PHOSPHORYLASE KINASE"/>
    <property type="match status" value="1"/>
</dbReference>
<dbReference type="AlphaFoldDB" id="A0A8H3CP50"/>
<dbReference type="SUPFAM" id="SSF56112">
    <property type="entry name" value="Protein kinase-like (PK-like)"/>
    <property type="match status" value="1"/>
</dbReference>
<accession>A0A8H3CP50</accession>
<dbReference type="SMART" id="SM00220">
    <property type="entry name" value="S_TKc"/>
    <property type="match status" value="1"/>
</dbReference>
<dbReference type="Proteomes" id="UP000663840">
    <property type="component" value="Unassembled WGS sequence"/>
</dbReference>
<protein>
    <recommendedName>
        <fullName evidence="1">Protein kinase domain-containing protein</fullName>
    </recommendedName>
</protein>
<dbReference type="PROSITE" id="PS50011">
    <property type="entry name" value="PROTEIN_KINASE_DOM"/>
    <property type="match status" value="1"/>
</dbReference>
<comment type="caution">
    <text evidence="2">The sequence shown here is derived from an EMBL/GenBank/DDBJ whole genome shotgun (WGS) entry which is preliminary data.</text>
</comment>
<dbReference type="GO" id="GO:0044773">
    <property type="term" value="P:mitotic DNA damage checkpoint signaling"/>
    <property type="evidence" value="ECO:0007669"/>
    <property type="project" value="TreeGrafter"/>
</dbReference>
<dbReference type="GO" id="GO:0005634">
    <property type="term" value="C:nucleus"/>
    <property type="evidence" value="ECO:0007669"/>
    <property type="project" value="TreeGrafter"/>
</dbReference>
<evidence type="ECO:0000313" key="2">
    <source>
        <dbReference type="EMBL" id="CAE6489028.1"/>
    </source>
</evidence>
<feature type="domain" description="Protein kinase" evidence="1">
    <location>
        <begin position="101"/>
        <end position="417"/>
    </location>
</feature>
<evidence type="ECO:0000259" key="1">
    <source>
        <dbReference type="PROSITE" id="PS50011"/>
    </source>
</evidence>